<reference evidence="2" key="2">
    <citation type="submission" date="2023-01" db="EMBL/GenBank/DDBJ databases">
        <title>Draft genome sequence of Portibacter lacus strain NBRC 108769.</title>
        <authorList>
            <person name="Sun Q."/>
            <person name="Mori K."/>
        </authorList>
    </citation>
    <scope>NUCLEOTIDE SEQUENCE</scope>
    <source>
        <strain evidence="2">NBRC 108769</strain>
    </source>
</reference>
<keyword evidence="1" id="KW-0732">Signal</keyword>
<evidence type="ECO:0008006" key="4">
    <source>
        <dbReference type="Google" id="ProtNLM"/>
    </source>
</evidence>
<dbReference type="Proteomes" id="UP001156666">
    <property type="component" value="Unassembled WGS sequence"/>
</dbReference>
<sequence length="527" mass="60676">MKYYLIILLALLLSVKSSAEEKRNISVLIEETNLKNQFEALFVDRLFDYLNQSDRITYQRYHYDLKKKSVVFKSDGKENFSEKIILIEPDFKNILTPKIEMKKDSITGKTVGAYMNLNLDFICYFKQIDLASSQIEFAKKVAMEPSTLNTKSDVLEINFEKYFVGNIPKVGTKEYKAILDNIHAEYKSQIEMHYINRINKDYSMLGDIESAINAQTDTSPFTIEEIPDKKGKKMSSFIIKAGKNVDLSAYQGISIYKKLTIAGEETVEQIGVAIVTDVDQTESTARFVFRGGKELSEAYQNGEEVFAVRNPALLNDMVSLREKEFRVAIDNKCFFCNYEIQNQLSELYFIKLLERSDDFVSKYFIEKFKSEGFIDSAVEKVIGNQEGVDFSINADTKNVKVTNIATGALQSFALADIKNDYRILFLEMFPPQMKFLEIAKQKKDRVKNIYLYSPYGLQQTEYVYIYQVYYEEVLGEKYRRTKELGNGQVRANYSDLIADVALQKNEKQVSKAINAGTELLFTYSKLK</sequence>
<feature type="chain" id="PRO_5041342175" description="DUF3857 domain-containing protein" evidence="1">
    <location>
        <begin position="20"/>
        <end position="527"/>
    </location>
</feature>
<evidence type="ECO:0000256" key="1">
    <source>
        <dbReference type="SAM" id="SignalP"/>
    </source>
</evidence>
<proteinExistence type="predicted"/>
<evidence type="ECO:0000313" key="3">
    <source>
        <dbReference type="Proteomes" id="UP001156666"/>
    </source>
</evidence>
<reference evidence="2" key="1">
    <citation type="journal article" date="2014" name="Int. J. Syst. Evol. Microbiol.">
        <title>Complete genome sequence of Corynebacterium casei LMG S-19264T (=DSM 44701T), isolated from a smear-ripened cheese.</title>
        <authorList>
            <consortium name="US DOE Joint Genome Institute (JGI-PGF)"/>
            <person name="Walter F."/>
            <person name="Albersmeier A."/>
            <person name="Kalinowski J."/>
            <person name="Ruckert C."/>
        </authorList>
    </citation>
    <scope>NUCLEOTIDE SEQUENCE</scope>
    <source>
        <strain evidence="2">NBRC 108769</strain>
    </source>
</reference>
<organism evidence="2 3">
    <name type="scientific">Portibacter lacus</name>
    <dbReference type="NCBI Taxonomy" id="1099794"/>
    <lineage>
        <taxon>Bacteria</taxon>
        <taxon>Pseudomonadati</taxon>
        <taxon>Bacteroidota</taxon>
        <taxon>Saprospiria</taxon>
        <taxon>Saprospirales</taxon>
        <taxon>Haliscomenobacteraceae</taxon>
        <taxon>Portibacter</taxon>
    </lineage>
</organism>
<dbReference type="RefSeq" id="WP_235292721.1">
    <property type="nucleotide sequence ID" value="NZ_BSOH01000023.1"/>
</dbReference>
<name>A0AA37SSB7_9BACT</name>
<gene>
    <name evidence="2" type="ORF">GCM10007940_33900</name>
</gene>
<dbReference type="EMBL" id="BSOH01000023">
    <property type="protein sequence ID" value="GLR18774.1"/>
    <property type="molecule type" value="Genomic_DNA"/>
</dbReference>
<keyword evidence="3" id="KW-1185">Reference proteome</keyword>
<dbReference type="AlphaFoldDB" id="A0AA37SSB7"/>
<protein>
    <recommendedName>
        <fullName evidence="4">DUF3857 domain-containing protein</fullName>
    </recommendedName>
</protein>
<comment type="caution">
    <text evidence="2">The sequence shown here is derived from an EMBL/GenBank/DDBJ whole genome shotgun (WGS) entry which is preliminary data.</text>
</comment>
<feature type="signal peptide" evidence="1">
    <location>
        <begin position="1"/>
        <end position="19"/>
    </location>
</feature>
<accession>A0AA37SSB7</accession>
<evidence type="ECO:0000313" key="2">
    <source>
        <dbReference type="EMBL" id="GLR18774.1"/>
    </source>
</evidence>